<name>A0A1X4NLX6_9RHOB</name>
<keyword evidence="2" id="KW-1185">Reference proteome</keyword>
<proteinExistence type="predicted"/>
<protein>
    <submittedName>
        <fullName evidence="1">Uncharacterized protein</fullName>
    </submittedName>
</protein>
<evidence type="ECO:0000313" key="2">
    <source>
        <dbReference type="Proteomes" id="UP000193926"/>
    </source>
</evidence>
<comment type="caution">
    <text evidence="1">The sequence shown here is derived from an EMBL/GenBank/DDBJ whole genome shotgun (WGS) entry which is preliminary data.</text>
</comment>
<evidence type="ECO:0000313" key="1">
    <source>
        <dbReference type="EMBL" id="OSQ51369.1"/>
    </source>
</evidence>
<dbReference type="AlphaFoldDB" id="A0A1X4NLX6"/>
<organism evidence="1 2">
    <name type="scientific">Marivita geojedonensis</name>
    <dbReference type="NCBI Taxonomy" id="1123756"/>
    <lineage>
        <taxon>Bacteria</taxon>
        <taxon>Pseudomonadati</taxon>
        <taxon>Pseudomonadota</taxon>
        <taxon>Alphaproteobacteria</taxon>
        <taxon>Rhodobacterales</taxon>
        <taxon>Roseobacteraceae</taxon>
        <taxon>Marivita</taxon>
    </lineage>
</organism>
<dbReference type="Proteomes" id="UP000193926">
    <property type="component" value="Unassembled WGS sequence"/>
</dbReference>
<gene>
    <name evidence="1" type="ORF">MGEO_07795</name>
</gene>
<dbReference type="EMBL" id="JFKC01000005">
    <property type="protein sequence ID" value="OSQ51369.1"/>
    <property type="molecule type" value="Genomic_DNA"/>
</dbReference>
<accession>A0A1X4NLX6</accession>
<sequence>MFGWIAILHQQKPTSWMTSWRLALGWGHVRSALDEAVATLSKKFSRVKTRLIQPERICARGSERS</sequence>
<reference evidence="1 2" key="1">
    <citation type="submission" date="2014-03" db="EMBL/GenBank/DDBJ databases">
        <title>The draft genome sequence of Marivita geojedonensis KCTC 23882.</title>
        <authorList>
            <person name="Lai Q."/>
            <person name="Shao Z."/>
        </authorList>
    </citation>
    <scope>NUCLEOTIDE SEQUENCE [LARGE SCALE GENOMIC DNA]</scope>
    <source>
        <strain evidence="1 2">DPG-138</strain>
    </source>
</reference>